<reference evidence="1 2" key="1">
    <citation type="submission" date="2018-06" db="EMBL/GenBank/DDBJ databases">
        <title>A transcriptomic atlas of mushroom development highlights an independent origin of complex multicellularity.</title>
        <authorList>
            <consortium name="DOE Joint Genome Institute"/>
            <person name="Krizsan K."/>
            <person name="Almasi E."/>
            <person name="Merenyi Z."/>
            <person name="Sahu N."/>
            <person name="Viragh M."/>
            <person name="Koszo T."/>
            <person name="Mondo S."/>
            <person name="Kiss B."/>
            <person name="Balint B."/>
            <person name="Kues U."/>
            <person name="Barry K."/>
            <person name="Hegedus J.C."/>
            <person name="Henrissat B."/>
            <person name="Johnson J."/>
            <person name="Lipzen A."/>
            <person name="Ohm R."/>
            <person name="Nagy I."/>
            <person name="Pangilinan J."/>
            <person name="Yan J."/>
            <person name="Xiong Y."/>
            <person name="Grigoriev I.V."/>
            <person name="Hibbett D.S."/>
            <person name="Nagy L.G."/>
        </authorList>
    </citation>
    <scope>NUCLEOTIDE SEQUENCE [LARGE SCALE GENOMIC DNA]</scope>
    <source>
        <strain evidence="1 2">SZMC22713</strain>
    </source>
</reference>
<name>A0A4Y7PSL2_9AGAM</name>
<dbReference type="Proteomes" id="UP000294933">
    <property type="component" value="Unassembled WGS sequence"/>
</dbReference>
<evidence type="ECO:0000313" key="1">
    <source>
        <dbReference type="EMBL" id="TDL18364.1"/>
    </source>
</evidence>
<gene>
    <name evidence="1" type="ORF">BD410DRAFT_503700</name>
</gene>
<proteinExistence type="predicted"/>
<dbReference type="AlphaFoldDB" id="A0A4Y7PSL2"/>
<evidence type="ECO:0000313" key="2">
    <source>
        <dbReference type="Proteomes" id="UP000294933"/>
    </source>
</evidence>
<dbReference type="EMBL" id="ML170209">
    <property type="protein sequence ID" value="TDL18364.1"/>
    <property type="molecule type" value="Genomic_DNA"/>
</dbReference>
<sequence>MAELNIICAPVPCLHTTLHLITKSPPTSGLPHRTTLQHHAALSQDTRTVPSSMPENNHTCVTRTHWGAYANSLHPFHPLAIFAPTRGEVVASQAPHQHHHVLFEARGELELVRWQCMRRIWTYSSLGRGLTHEPSASQRNVVHIYTQSNTCSFVHPLTLVFSRRSIAIRCFTLFQAYKYLRIHTRIEAPAANAALSEFNKQRSAILRGSRPVFAYLSSRQEPCPSLFHPNTCILI</sequence>
<protein>
    <submittedName>
        <fullName evidence="1">Uncharacterized protein</fullName>
    </submittedName>
</protein>
<accession>A0A4Y7PSL2</accession>
<keyword evidence="2" id="KW-1185">Reference proteome</keyword>
<dbReference type="VEuPathDB" id="FungiDB:BD410DRAFT_503700"/>
<organism evidence="1 2">
    <name type="scientific">Rickenella mellea</name>
    <dbReference type="NCBI Taxonomy" id="50990"/>
    <lineage>
        <taxon>Eukaryota</taxon>
        <taxon>Fungi</taxon>
        <taxon>Dikarya</taxon>
        <taxon>Basidiomycota</taxon>
        <taxon>Agaricomycotina</taxon>
        <taxon>Agaricomycetes</taxon>
        <taxon>Hymenochaetales</taxon>
        <taxon>Rickenellaceae</taxon>
        <taxon>Rickenella</taxon>
    </lineage>
</organism>